<dbReference type="STRING" id="591019.Shell_1576"/>
<dbReference type="InterPro" id="IPR022877">
    <property type="entry name" value="UPF0173"/>
</dbReference>
<reference evidence="5" key="1">
    <citation type="submission" date="2010-05" db="EMBL/GenBank/DDBJ databases">
        <title>Complete sequence of Staphylothermus hellenicus DSM 12710.</title>
        <authorList>
            <consortium name="US DOE Joint Genome Institute"/>
            <person name="Lucas S."/>
            <person name="Copeland A."/>
            <person name="Lapidus A."/>
            <person name="Cheng J.-F."/>
            <person name="Bruce D."/>
            <person name="Goodwin L."/>
            <person name="Pitluck S."/>
            <person name="Davenport K."/>
            <person name="Detter J.C."/>
            <person name="Han C."/>
            <person name="Tapia R."/>
            <person name="Larimer F."/>
            <person name="Land M."/>
            <person name="Hauser L."/>
            <person name="Kyrpides N."/>
            <person name="Mikhailova N."/>
            <person name="Anderson I.J."/>
            <person name="Woyke T."/>
        </authorList>
    </citation>
    <scope>NUCLEOTIDE SEQUENCE [LARGE SCALE GENOMIC DNA]</scope>
    <source>
        <strain evidence="5">DSM 12710 / JCM 10830 / BK20S6-10-b1 / P8</strain>
    </source>
</reference>
<sequence>MGHSAFEIVLTGLDGTEKTILIDPWIENPLSPVKLSDYKNRKIDYIFVTHDHSDHLGNAIEIAKETGAKIVGIFEIALYAQEKGVQSIDGNIGGKLNIPDLFAVLTPAWHSSNRGAPTGVVVGGKDVTIYHAGDTGLFMEMSLIGELYGPDIALLPIGGHYTMGVKEAAKAVQLIRPKIAIPMHYNTFPPIKADPEGFKKLVESTTPTKIVILKPGETFTYP</sequence>
<evidence type="ECO:0000256" key="1">
    <source>
        <dbReference type="ARBA" id="ARBA00022801"/>
    </source>
</evidence>
<dbReference type="Gene3D" id="3.60.15.10">
    <property type="entry name" value="Ribonuclease Z/Hydroxyacylglutathione hydrolase-like"/>
    <property type="match status" value="1"/>
</dbReference>
<evidence type="ECO:0000256" key="2">
    <source>
        <dbReference type="HAMAP-Rule" id="MF_00457"/>
    </source>
</evidence>
<dbReference type="PANTHER" id="PTHR43546">
    <property type="entry name" value="UPF0173 METAL-DEPENDENT HYDROLASE MJ1163-RELATED"/>
    <property type="match status" value="1"/>
</dbReference>
<organism evidence="4 5">
    <name type="scientific">Staphylothermus hellenicus (strain DSM 12710 / JCM 10830 / BK20S6-10-b1 / P8)</name>
    <dbReference type="NCBI Taxonomy" id="591019"/>
    <lineage>
        <taxon>Archaea</taxon>
        <taxon>Thermoproteota</taxon>
        <taxon>Thermoprotei</taxon>
        <taxon>Desulfurococcales</taxon>
        <taxon>Desulfurococcaceae</taxon>
        <taxon>Staphylothermus</taxon>
    </lineage>
</organism>
<dbReference type="InterPro" id="IPR050114">
    <property type="entry name" value="UPF0173_UPF0282_UlaG_hydrolase"/>
</dbReference>
<accession>D7DA68</accession>
<reference evidence="4 5" key="2">
    <citation type="journal article" date="2011" name="Stand. Genomic Sci.">
        <title>Complete genome sequence of Staphylothermus hellenicus P8.</title>
        <authorList>
            <person name="Anderson I."/>
            <person name="Wirth R."/>
            <person name="Lucas S."/>
            <person name="Copeland A."/>
            <person name="Lapidus A."/>
            <person name="Cheng J.F."/>
            <person name="Goodwin L."/>
            <person name="Pitluck S."/>
            <person name="Davenport K."/>
            <person name="Detter J.C."/>
            <person name="Han C."/>
            <person name="Tapia R."/>
            <person name="Land M."/>
            <person name="Hauser L."/>
            <person name="Pati A."/>
            <person name="Mikhailova N."/>
            <person name="Woyke T."/>
            <person name="Klenk H.P."/>
            <person name="Kyrpides N."/>
            <person name="Ivanova N."/>
        </authorList>
    </citation>
    <scope>NUCLEOTIDE SEQUENCE [LARGE SCALE GENOMIC DNA]</scope>
    <source>
        <strain evidence="5">DSM 12710 / JCM 10830 / BK20S6-10-b1 / P8</strain>
    </source>
</reference>
<dbReference type="Proteomes" id="UP000002573">
    <property type="component" value="Chromosome"/>
</dbReference>
<dbReference type="InterPro" id="IPR001279">
    <property type="entry name" value="Metallo-B-lactamas"/>
</dbReference>
<protein>
    <recommendedName>
        <fullName evidence="2">UPF0173 metal-dependent hydrolase Shell_1576</fullName>
    </recommendedName>
</protein>
<keyword evidence="1 2" id="KW-0378">Hydrolase</keyword>
<dbReference type="PANTHER" id="PTHR43546:SF3">
    <property type="entry name" value="UPF0173 METAL-DEPENDENT HYDROLASE MJ1163"/>
    <property type="match status" value="1"/>
</dbReference>
<name>D7DA68_STAHD</name>
<dbReference type="AlphaFoldDB" id="D7DA68"/>
<dbReference type="GO" id="GO:0016787">
    <property type="term" value="F:hydrolase activity"/>
    <property type="evidence" value="ECO:0007669"/>
    <property type="project" value="UniProtKB-UniRule"/>
</dbReference>
<dbReference type="eggNOG" id="arCOG00497">
    <property type="taxonomic scope" value="Archaea"/>
</dbReference>
<dbReference type="SMART" id="SM00849">
    <property type="entry name" value="Lactamase_B"/>
    <property type="match status" value="1"/>
</dbReference>
<proteinExistence type="inferred from homology"/>
<dbReference type="EMBL" id="CP002051">
    <property type="protein sequence ID" value="ADI32664.1"/>
    <property type="molecule type" value="Genomic_DNA"/>
</dbReference>
<dbReference type="HOGENOM" id="CLU_070010_4_0_2"/>
<dbReference type="Pfam" id="PF12706">
    <property type="entry name" value="Lactamase_B_2"/>
    <property type="match status" value="1"/>
</dbReference>
<evidence type="ECO:0000313" key="5">
    <source>
        <dbReference type="Proteomes" id="UP000002573"/>
    </source>
</evidence>
<evidence type="ECO:0000259" key="3">
    <source>
        <dbReference type="SMART" id="SM00849"/>
    </source>
</evidence>
<evidence type="ECO:0000313" key="4">
    <source>
        <dbReference type="EMBL" id="ADI32664.1"/>
    </source>
</evidence>
<feature type="domain" description="Metallo-beta-lactamase" evidence="3">
    <location>
        <begin position="2"/>
        <end position="184"/>
    </location>
</feature>
<dbReference type="KEGG" id="shc:Shell_1576"/>
<dbReference type="RefSeq" id="WP_013143862.1">
    <property type="nucleotide sequence ID" value="NC_014205.1"/>
</dbReference>
<gene>
    <name evidence="4" type="ordered locus">Shell_1576</name>
</gene>
<comment type="similarity">
    <text evidence="2">Belongs to the UPF0173 family.</text>
</comment>
<keyword evidence="5" id="KW-1185">Reference proteome</keyword>
<dbReference type="NCBIfam" id="NF001911">
    <property type="entry name" value="PRK00685.1"/>
    <property type="match status" value="1"/>
</dbReference>
<dbReference type="GeneID" id="9234868"/>
<dbReference type="HAMAP" id="MF_00457">
    <property type="entry name" value="UPF0173"/>
    <property type="match status" value="1"/>
</dbReference>
<dbReference type="InterPro" id="IPR036866">
    <property type="entry name" value="RibonucZ/Hydroxyglut_hydro"/>
</dbReference>
<dbReference type="SUPFAM" id="SSF56281">
    <property type="entry name" value="Metallo-hydrolase/oxidoreductase"/>
    <property type="match status" value="1"/>
</dbReference>